<gene>
    <name evidence="2" type="ORF">D0Y50_12875</name>
</gene>
<feature type="domain" description="Transcription regulator HTH AraC N-terminal" evidence="1">
    <location>
        <begin position="3"/>
        <end position="45"/>
    </location>
</feature>
<evidence type="ECO:0000259" key="1">
    <source>
        <dbReference type="Pfam" id="PF06719"/>
    </source>
</evidence>
<dbReference type="InterPro" id="IPR009594">
    <property type="entry name" value="Tscrpt_reg_HTH_AraC_N"/>
</dbReference>
<reference evidence="2 3" key="1">
    <citation type="submission" date="2018-08" db="EMBL/GenBank/DDBJ databases">
        <title>Salinimonas sediminis sp. nov., a piezophilic bacterium isolated from a deep-sea sediment sample from the New Britain Trench.</title>
        <authorList>
            <person name="Cao J."/>
        </authorList>
    </citation>
    <scope>NUCLEOTIDE SEQUENCE [LARGE SCALE GENOMIC DNA]</scope>
    <source>
        <strain evidence="2 3">N102</strain>
    </source>
</reference>
<dbReference type="KEGG" id="salm:D0Y50_12875"/>
<name>A0A346NNQ4_9ALTE</name>
<protein>
    <submittedName>
        <fullName evidence="2">AraC family transcriptional regulator</fullName>
    </submittedName>
</protein>
<evidence type="ECO:0000313" key="2">
    <source>
        <dbReference type="EMBL" id="AXR07161.1"/>
    </source>
</evidence>
<accession>A0A346NNQ4</accession>
<dbReference type="Pfam" id="PF06719">
    <property type="entry name" value="AraC_N"/>
    <property type="match status" value="1"/>
</dbReference>
<dbReference type="EMBL" id="CP031769">
    <property type="protein sequence ID" value="AXR07161.1"/>
    <property type="molecule type" value="Genomic_DNA"/>
</dbReference>
<sequence>MPVDDQTYRYDPAIYFVISVDLPAVGQVHPLADGGSYLAVSLTLAPVTTELLDAWLRMDKPNEIAARSPVYEKEILFLILEGPLIFPRFYRLYPYF</sequence>
<keyword evidence="3" id="KW-1185">Reference proteome</keyword>
<evidence type="ECO:0000313" key="3">
    <source>
        <dbReference type="Proteomes" id="UP000262073"/>
    </source>
</evidence>
<dbReference type="RefSeq" id="WP_108566093.1">
    <property type="nucleotide sequence ID" value="NZ_CP031769.1"/>
</dbReference>
<dbReference type="AlphaFoldDB" id="A0A346NNQ4"/>
<dbReference type="Proteomes" id="UP000262073">
    <property type="component" value="Chromosome"/>
</dbReference>
<organism evidence="2 3">
    <name type="scientific">Salinimonas sediminis</name>
    <dbReference type="NCBI Taxonomy" id="2303538"/>
    <lineage>
        <taxon>Bacteria</taxon>
        <taxon>Pseudomonadati</taxon>
        <taxon>Pseudomonadota</taxon>
        <taxon>Gammaproteobacteria</taxon>
        <taxon>Alteromonadales</taxon>
        <taxon>Alteromonadaceae</taxon>
        <taxon>Alteromonas/Salinimonas group</taxon>
        <taxon>Salinimonas</taxon>
    </lineage>
</organism>
<proteinExistence type="predicted"/>